<keyword evidence="1" id="KW-0812">Transmembrane</keyword>
<dbReference type="CDD" id="cd10923">
    <property type="entry name" value="CE4_COG5298"/>
    <property type="match status" value="1"/>
</dbReference>
<keyword evidence="1" id="KW-0472">Membrane</keyword>
<dbReference type="InterPro" id="IPR018763">
    <property type="entry name" value="DUF2334"/>
</dbReference>
<dbReference type="Pfam" id="PF10096">
    <property type="entry name" value="DUF2334"/>
    <property type="match status" value="1"/>
</dbReference>
<dbReference type="KEGG" id="taci:TDSAC_0128"/>
<keyword evidence="3" id="KW-1185">Reference proteome</keyword>
<reference evidence="2 3" key="1">
    <citation type="submission" date="2017-04" db="EMBL/GenBank/DDBJ databases">
        <title>Genomic insights into metabolism of Thermodesulfobium acidiphilum.</title>
        <authorList>
            <person name="Toshchakov S.V."/>
            <person name="Frolov E.N."/>
            <person name="Kublanov I.V."/>
            <person name="Samarov N.I."/>
            <person name="Novikov A."/>
            <person name="Lebedinsky A.V."/>
            <person name="Bonch-Osmolovskaya E.A."/>
            <person name="Chernyh N.A."/>
        </authorList>
    </citation>
    <scope>NUCLEOTIDE SEQUENCE [LARGE SCALE GENOMIC DNA]</scope>
    <source>
        <strain evidence="2 3">3127-1</strain>
    </source>
</reference>
<evidence type="ECO:0000313" key="3">
    <source>
        <dbReference type="Proteomes" id="UP000244792"/>
    </source>
</evidence>
<dbReference type="EMBL" id="CP020921">
    <property type="protein sequence ID" value="AWB09515.1"/>
    <property type="molecule type" value="Genomic_DNA"/>
</dbReference>
<dbReference type="Proteomes" id="UP000244792">
    <property type="component" value="Chromosome"/>
</dbReference>
<sequence length="484" mass="56119">MQNAQYLSLDKLLGTFLLILSISIAYIHFDTNKNIKALIFCDQKRVWYSSIGQMQSRWIENLLGVRNIKAERFSINSPYVAKDPEMLFYEGTRAMQFVPEPIVWRAKSGKEITWWIGSNEEVLLKGYGKNKVGFRYSKNKSDFDKVLYRGFVFKTQPFFVTSINPEESEVMIAAENNLGSVAPILLRSKNLFFMTSHPFLGPDRKRYMALCDALARFLGVSEEPRPLGLIRLEDIHPMYDIKKLEAVIELLEKREIHFSIGVIPIFVNPAKKINIKLTDDPKLIEILKNAQSHGAQIFIHGLTHQFSGVTAVGYEFFNPRTQKPFPERITLEQLENRIREAKSIIEKAGLKIDGWETPHYMAPPILYKALKDEGIKTIYERVLLVDEIQFNNPLIVHQMLIYPSTYMGLYWIPEDFGYDGYNFTQKTVYNELKKHRAFSRGVVSFFFHSYLGKKQLEALLDSAEKDRVLFVNTNKLLKIYKIIK</sequence>
<keyword evidence="1" id="KW-1133">Transmembrane helix</keyword>
<dbReference type="OrthoDB" id="2339428at2"/>
<accession>A0A2R4VYC2</accession>
<gene>
    <name evidence="2" type="ORF">TDSAC_0128</name>
</gene>
<evidence type="ECO:0000313" key="2">
    <source>
        <dbReference type="EMBL" id="AWB09515.1"/>
    </source>
</evidence>
<dbReference type="Gene3D" id="3.20.20.370">
    <property type="entry name" value="Glycoside hydrolase/deacetylase"/>
    <property type="match status" value="1"/>
</dbReference>
<dbReference type="InterPro" id="IPR011330">
    <property type="entry name" value="Glyco_hydro/deAcase_b/a-brl"/>
</dbReference>
<protein>
    <submittedName>
        <fullName evidence="2">Putative DUF2334 domain protein</fullName>
    </submittedName>
</protein>
<evidence type="ECO:0000256" key="1">
    <source>
        <dbReference type="SAM" id="Phobius"/>
    </source>
</evidence>
<dbReference type="GO" id="GO:0005975">
    <property type="term" value="P:carbohydrate metabolic process"/>
    <property type="evidence" value="ECO:0007669"/>
    <property type="project" value="InterPro"/>
</dbReference>
<feature type="transmembrane region" description="Helical" evidence="1">
    <location>
        <begin position="12"/>
        <end position="29"/>
    </location>
</feature>
<dbReference type="AlphaFoldDB" id="A0A2R4VYC2"/>
<name>A0A2R4VYC2_THEAF</name>
<organism evidence="2 3">
    <name type="scientific">Thermodesulfobium acidiphilum</name>
    <dbReference type="NCBI Taxonomy" id="1794699"/>
    <lineage>
        <taxon>Bacteria</taxon>
        <taxon>Pseudomonadati</taxon>
        <taxon>Thermodesulfobiota</taxon>
        <taxon>Thermodesulfobiia</taxon>
        <taxon>Thermodesulfobiales</taxon>
        <taxon>Thermodesulfobiaceae</taxon>
        <taxon>Thermodesulfobium</taxon>
    </lineage>
</organism>
<dbReference type="SUPFAM" id="SSF88713">
    <property type="entry name" value="Glycoside hydrolase/deacetylase"/>
    <property type="match status" value="1"/>
</dbReference>
<proteinExistence type="predicted"/>